<dbReference type="InterPro" id="IPR027267">
    <property type="entry name" value="AH/BAR_dom_sf"/>
</dbReference>
<dbReference type="FunFam" id="3.30.1520.10:FF:000037">
    <property type="entry name" value="Sorting nexin mvp-1"/>
    <property type="match status" value="1"/>
</dbReference>
<evidence type="ECO:0000259" key="12">
    <source>
        <dbReference type="PROSITE" id="PS50195"/>
    </source>
</evidence>
<evidence type="ECO:0000256" key="8">
    <source>
        <dbReference type="ARBA" id="ARBA00022927"/>
    </source>
</evidence>
<dbReference type="CDD" id="cd06866">
    <property type="entry name" value="PX_SNX8_Mvp1p_like"/>
    <property type="match status" value="1"/>
</dbReference>
<evidence type="ECO:0000256" key="9">
    <source>
        <dbReference type="ARBA" id="ARBA00023136"/>
    </source>
</evidence>
<feature type="region of interest" description="Disordered" evidence="11">
    <location>
        <begin position="161"/>
        <end position="335"/>
    </location>
</feature>
<proteinExistence type="inferred from homology"/>
<evidence type="ECO:0000313" key="14">
    <source>
        <dbReference type="Proteomes" id="UP000799429"/>
    </source>
</evidence>
<keyword evidence="9" id="KW-0472">Membrane</keyword>
<organism evidence="13 14">
    <name type="scientific">Patellaria atrata CBS 101060</name>
    <dbReference type="NCBI Taxonomy" id="1346257"/>
    <lineage>
        <taxon>Eukaryota</taxon>
        <taxon>Fungi</taxon>
        <taxon>Dikarya</taxon>
        <taxon>Ascomycota</taxon>
        <taxon>Pezizomycotina</taxon>
        <taxon>Dothideomycetes</taxon>
        <taxon>Dothideomycetes incertae sedis</taxon>
        <taxon>Patellariales</taxon>
        <taxon>Patellariaceae</taxon>
        <taxon>Patellaria</taxon>
    </lineage>
</organism>
<dbReference type="OrthoDB" id="10064318at2759"/>
<comment type="caution">
    <text evidence="13">The sequence shown here is derived from an EMBL/GenBank/DDBJ whole genome shotgun (WGS) entry which is preliminary data.</text>
</comment>
<sequence length="722" mass="79291">MSLFGDSTDDLPRRNKQSALFDDDHSAVPAARPSPSLFADDLNEGGDSPWAFPTPKKAARSSLVKSLLQGAEVPESYVDAFDALIASGDHTGNGVSLTGVKKLLVESGVDADTQAKILDIVLSGGQEPAQGIGRNEFNVFMALVGLAQEGEDVTLDGVDERRRNLPHPRLASIKQSSQPKDPETPQAQQSADIPTTPTPAAKPTPHNMRKTSFGFPETDPWGAPELHRGHNHQEAKVSATQSNGTNGLTGPSIPTRTTSDFTTASAQPISNQDSDTSRGRASVGDDSQGWGGFGASTGEGFDGSTLGGDAFGGSTSGQGSGGHDPTGLGRSLGGGRVAHHGVEEVVTVSIIPEKEGAFMFQHHNYQVTSARRNSKVVRRYSDFVWLLDCLHKRYPFRQLPLLPPKRVAINGNYIAADKSFIEKRRRGLTRFANTLVRHPVLSQETLVVMFLTVPTELAVWRKQATISVQEEFVGKVLPPALEDSLPPTLQDLFDTVRSGVRRSAEIYINLCNLMERLAKRNEGIGAEYLRFSQGLLSLVEASSDTYAIDRSDVAMLNEGMNSTAKHLSQSQALLEDEAKAWDEGVLEDLKRQRDCLVSVRDMFERRDKYSKDNIPQLEKRIQTNEAKLANIRTKPQDLLKVGEAEKVEEAIFKDKQSIVNQHARGVFIKECIRDELIYFQQSQYHVSKLHQDWSQERVKYAELQADNWRGLSEEVEGMPLGE</sequence>
<dbReference type="InterPro" id="IPR045734">
    <property type="entry name" value="Snx8_BAR_dom"/>
</dbReference>
<protein>
    <recommendedName>
        <fullName evidence="5">Sorting nexin MVP1</fullName>
    </recommendedName>
    <alternativeName>
        <fullName evidence="10">Sorting nexin mvp1</fullName>
    </alternativeName>
</protein>
<keyword evidence="6" id="KW-0813">Transport</keyword>
<comment type="function">
    <text evidence="1">Required for vacuolar protein sorting.</text>
</comment>
<feature type="compositionally biased region" description="Polar residues" evidence="11">
    <location>
        <begin position="238"/>
        <end position="274"/>
    </location>
</feature>
<dbReference type="FunFam" id="1.20.1270.60:FF:000072">
    <property type="entry name" value="Sorting nexin MVP1"/>
    <property type="match status" value="1"/>
</dbReference>
<dbReference type="GO" id="GO:0032266">
    <property type="term" value="F:phosphatidylinositol-3-phosphate binding"/>
    <property type="evidence" value="ECO:0007669"/>
    <property type="project" value="TreeGrafter"/>
</dbReference>
<name>A0A9P4SAC0_9PEZI</name>
<gene>
    <name evidence="13" type="ORF">M501DRAFT_1004936</name>
</gene>
<dbReference type="Pfam" id="PF19566">
    <property type="entry name" value="Snx8_BAR_dom"/>
    <property type="match status" value="1"/>
</dbReference>
<reference evidence="13" key="1">
    <citation type="journal article" date="2020" name="Stud. Mycol.">
        <title>101 Dothideomycetes genomes: a test case for predicting lifestyles and emergence of pathogens.</title>
        <authorList>
            <person name="Haridas S."/>
            <person name="Albert R."/>
            <person name="Binder M."/>
            <person name="Bloem J."/>
            <person name="Labutti K."/>
            <person name="Salamov A."/>
            <person name="Andreopoulos B."/>
            <person name="Baker S."/>
            <person name="Barry K."/>
            <person name="Bills G."/>
            <person name="Bluhm B."/>
            <person name="Cannon C."/>
            <person name="Castanera R."/>
            <person name="Culley D."/>
            <person name="Daum C."/>
            <person name="Ezra D."/>
            <person name="Gonzalez J."/>
            <person name="Henrissat B."/>
            <person name="Kuo A."/>
            <person name="Liang C."/>
            <person name="Lipzen A."/>
            <person name="Lutzoni F."/>
            <person name="Magnuson J."/>
            <person name="Mondo S."/>
            <person name="Nolan M."/>
            <person name="Ohm R."/>
            <person name="Pangilinan J."/>
            <person name="Park H.-J."/>
            <person name="Ramirez L."/>
            <person name="Alfaro M."/>
            <person name="Sun H."/>
            <person name="Tritt A."/>
            <person name="Yoshinaga Y."/>
            <person name="Zwiers L.-H."/>
            <person name="Turgeon B."/>
            <person name="Goodwin S."/>
            <person name="Spatafora J."/>
            <person name="Crous P."/>
            <person name="Grigoriev I."/>
        </authorList>
    </citation>
    <scope>NUCLEOTIDE SEQUENCE</scope>
    <source>
        <strain evidence="13">CBS 101060</strain>
    </source>
</reference>
<dbReference type="GO" id="GO:0042147">
    <property type="term" value="P:retrograde transport, endosome to Golgi"/>
    <property type="evidence" value="ECO:0007669"/>
    <property type="project" value="InterPro"/>
</dbReference>
<dbReference type="InterPro" id="IPR028662">
    <property type="entry name" value="SNX8/Mvp1"/>
</dbReference>
<evidence type="ECO:0000256" key="6">
    <source>
        <dbReference type="ARBA" id="ARBA00022448"/>
    </source>
</evidence>
<dbReference type="GO" id="GO:0005768">
    <property type="term" value="C:endosome"/>
    <property type="evidence" value="ECO:0007669"/>
    <property type="project" value="TreeGrafter"/>
</dbReference>
<accession>A0A9P4SAC0</accession>
<dbReference type="GO" id="GO:0006623">
    <property type="term" value="P:protein targeting to vacuole"/>
    <property type="evidence" value="ECO:0007669"/>
    <property type="project" value="TreeGrafter"/>
</dbReference>
<dbReference type="SMART" id="SM00312">
    <property type="entry name" value="PX"/>
    <property type="match status" value="1"/>
</dbReference>
<evidence type="ECO:0000313" key="13">
    <source>
        <dbReference type="EMBL" id="KAF2838100.1"/>
    </source>
</evidence>
<keyword evidence="7" id="KW-0963">Cytoplasm</keyword>
<evidence type="ECO:0000256" key="10">
    <source>
        <dbReference type="ARBA" id="ARBA00072009"/>
    </source>
</evidence>
<dbReference type="InterPro" id="IPR036871">
    <property type="entry name" value="PX_dom_sf"/>
</dbReference>
<dbReference type="PANTHER" id="PTHR47554:SF1">
    <property type="entry name" value="SORTING NEXIN MVP1"/>
    <property type="match status" value="1"/>
</dbReference>
<evidence type="ECO:0000256" key="1">
    <source>
        <dbReference type="ARBA" id="ARBA00002474"/>
    </source>
</evidence>
<evidence type="ECO:0000256" key="7">
    <source>
        <dbReference type="ARBA" id="ARBA00022490"/>
    </source>
</evidence>
<evidence type="ECO:0000256" key="11">
    <source>
        <dbReference type="SAM" id="MobiDB-lite"/>
    </source>
</evidence>
<evidence type="ECO:0000256" key="5">
    <source>
        <dbReference type="ARBA" id="ARBA00014268"/>
    </source>
</evidence>
<dbReference type="GO" id="GO:0016020">
    <property type="term" value="C:membrane"/>
    <property type="evidence" value="ECO:0007669"/>
    <property type="project" value="UniProtKB-SubCell"/>
</dbReference>
<comment type="similarity">
    <text evidence="4">Belongs to the sorting nexin family.</text>
</comment>
<evidence type="ECO:0000256" key="4">
    <source>
        <dbReference type="ARBA" id="ARBA00010883"/>
    </source>
</evidence>
<evidence type="ECO:0000256" key="3">
    <source>
        <dbReference type="ARBA" id="ARBA00004496"/>
    </source>
</evidence>
<feature type="compositionally biased region" description="Basic and acidic residues" evidence="11">
    <location>
        <begin position="225"/>
        <end position="235"/>
    </location>
</feature>
<dbReference type="PROSITE" id="PS50195">
    <property type="entry name" value="PX"/>
    <property type="match status" value="1"/>
</dbReference>
<dbReference type="SUPFAM" id="SSF64268">
    <property type="entry name" value="PX domain"/>
    <property type="match status" value="1"/>
</dbReference>
<feature type="compositionally biased region" description="Polar residues" evidence="11">
    <location>
        <begin position="173"/>
        <end position="193"/>
    </location>
</feature>
<dbReference type="Pfam" id="PF00787">
    <property type="entry name" value="PX"/>
    <property type="match status" value="1"/>
</dbReference>
<feature type="domain" description="PX" evidence="12">
    <location>
        <begin position="343"/>
        <end position="457"/>
    </location>
</feature>
<dbReference type="Gene3D" id="1.20.1270.60">
    <property type="entry name" value="Arfaptin homology (AH) domain/BAR domain"/>
    <property type="match status" value="1"/>
</dbReference>
<dbReference type="InterPro" id="IPR001683">
    <property type="entry name" value="PX_dom"/>
</dbReference>
<feature type="region of interest" description="Disordered" evidence="11">
    <location>
        <begin position="1"/>
        <end position="55"/>
    </location>
</feature>
<keyword evidence="14" id="KW-1185">Reference proteome</keyword>
<keyword evidence="8" id="KW-0653">Protein transport</keyword>
<dbReference type="EMBL" id="MU006097">
    <property type="protein sequence ID" value="KAF2838100.1"/>
    <property type="molecule type" value="Genomic_DNA"/>
</dbReference>
<comment type="subcellular location">
    <subcellularLocation>
        <location evidence="3">Cytoplasm</location>
    </subcellularLocation>
    <subcellularLocation>
        <location evidence="2">Membrane</location>
        <topology evidence="2">Peripheral membrane protein</topology>
        <orientation evidence="2">Cytoplasmic side</orientation>
    </subcellularLocation>
</comment>
<dbReference type="PANTHER" id="PTHR47554">
    <property type="entry name" value="SORTING NEXIN MVP1"/>
    <property type="match status" value="1"/>
</dbReference>
<dbReference type="InterPro" id="IPR035704">
    <property type="entry name" value="SNX8/Mvp1_PX"/>
</dbReference>
<feature type="compositionally biased region" description="Gly residues" evidence="11">
    <location>
        <begin position="289"/>
        <end position="335"/>
    </location>
</feature>
<dbReference type="Gene3D" id="3.30.1520.10">
    <property type="entry name" value="Phox-like domain"/>
    <property type="match status" value="1"/>
</dbReference>
<dbReference type="AlphaFoldDB" id="A0A9P4SAC0"/>
<dbReference type="Proteomes" id="UP000799429">
    <property type="component" value="Unassembled WGS sequence"/>
</dbReference>
<dbReference type="CDD" id="cd07597">
    <property type="entry name" value="BAR_SNX8"/>
    <property type="match status" value="1"/>
</dbReference>
<dbReference type="GO" id="GO:0005829">
    <property type="term" value="C:cytosol"/>
    <property type="evidence" value="ECO:0007669"/>
    <property type="project" value="GOC"/>
</dbReference>
<evidence type="ECO:0000256" key="2">
    <source>
        <dbReference type="ARBA" id="ARBA00004287"/>
    </source>
</evidence>